<dbReference type="Proteomes" id="UP000239648">
    <property type="component" value="Unassembled WGS sequence"/>
</dbReference>
<dbReference type="Proteomes" id="UP000239446">
    <property type="component" value="Unassembled WGS sequence"/>
</dbReference>
<dbReference type="PANTHER" id="PTHR40572:SF1">
    <property type="entry name" value="PROTEIN BAX"/>
    <property type="match status" value="1"/>
</dbReference>
<feature type="domain" description="Mannosyl-glycoprotein endo-beta-N-acetylglucosamidase-like" evidence="1">
    <location>
        <begin position="116"/>
        <end position="249"/>
    </location>
</feature>
<gene>
    <name evidence="3" type="ORF">B0H24_100320</name>
    <name evidence="2" type="ORF">BY455_10320</name>
</gene>
<protein>
    <submittedName>
        <fullName evidence="3">Bax protein</fullName>
    </submittedName>
</protein>
<name>A0A2S6G9A8_9GAMM</name>
<accession>A0A2S6G9A8</accession>
<comment type="caution">
    <text evidence="3">The sequence shown here is derived from an EMBL/GenBank/DDBJ whole genome shotgun (WGS) entry which is preliminary data.</text>
</comment>
<dbReference type="EMBL" id="PTIT01000003">
    <property type="protein sequence ID" value="PPK52946.1"/>
    <property type="molecule type" value="Genomic_DNA"/>
</dbReference>
<dbReference type="GO" id="GO:0004040">
    <property type="term" value="F:amidase activity"/>
    <property type="evidence" value="ECO:0007669"/>
    <property type="project" value="InterPro"/>
</dbReference>
<dbReference type="AlphaFoldDB" id="A0A2S6G9A8"/>
<dbReference type="PANTHER" id="PTHR40572">
    <property type="entry name" value="PROTEIN BAX"/>
    <property type="match status" value="1"/>
</dbReference>
<sequence length="306" mass="34375">MTATSRALLLTIPLVLFAIGGVSYAPSTVQTSEEADAPLASLPPLPKWASAPLPDFSSYDDVTERKKAFFSFLYPRIVLANSRILIEREYLEQLATQESLSAADTAWLKKQSERLRVKAETGSPAQFEALRKRLDVVPPSLVLAQAANESAWGQSRFATRGNNLFGQWCFSRGCGLVPKGRAEGADHEVATFSSPYYSVRSYIQNLNRHNAYRKVRELRWKQRKAGDGLSGTRLAGGLHSYSERGIDYIEEIRAMIRYNNLDFYDQQFRTLLGERTHNRFTELASTDTEKRLLPKDEQGVATPFEG</sequence>
<dbReference type="EMBL" id="PTIU01000003">
    <property type="protein sequence ID" value="PPK55823.1"/>
    <property type="molecule type" value="Genomic_DNA"/>
</dbReference>
<dbReference type="SMART" id="SM00047">
    <property type="entry name" value="LYZ2"/>
    <property type="match status" value="1"/>
</dbReference>
<dbReference type="Pfam" id="PF01832">
    <property type="entry name" value="Glucosaminidase"/>
    <property type="match status" value="1"/>
</dbReference>
<dbReference type="InterPro" id="IPR053195">
    <property type="entry name" value="Bax-like"/>
</dbReference>
<dbReference type="Gene3D" id="1.10.530.10">
    <property type="match status" value="1"/>
</dbReference>
<dbReference type="InterPro" id="IPR002901">
    <property type="entry name" value="MGlyc_endo_b_GlcNAc-like_dom"/>
</dbReference>
<dbReference type="OrthoDB" id="9788155at2"/>
<organism evidence="3 4">
    <name type="scientific">Marinobacter persicus</name>
    <dbReference type="NCBI Taxonomy" id="930118"/>
    <lineage>
        <taxon>Bacteria</taxon>
        <taxon>Pseudomonadati</taxon>
        <taxon>Pseudomonadota</taxon>
        <taxon>Gammaproteobacteria</taxon>
        <taxon>Pseudomonadales</taxon>
        <taxon>Marinobacteraceae</taxon>
        <taxon>Marinobacter</taxon>
    </lineage>
</organism>
<keyword evidence="5" id="KW-1185">Reference proteome</keyword>
<evidence type="ECO:0000259" key="1">
    <source>
        <dbReference type="SMART" id="SM00047"/>
    </source>
</evidence>
<evidence type="ECO:0000313" key="5">
    <source>
        <dbReference type="Proteomes" id="UP000239648"/>
    </source>
</evidence>
<evidence type="ECO:0000313" key="4">
    <source>
        <dbReference type="Proteomes" id="UP000239446"/>
    </source>
</evidence>
<dbReference type="RefSeq" id="WP_104415030.1">
    <property type="nucleotide sequence ID" value="NZ_PTIT01000003.1"/>
</dbReference>
<proteinExistence type="predicted"/>
<reference evidence="2 5" key="1">
    <citation type="submission" date="2018-02" db="EMBL/GenBank/DDBJ databases">
        <title>Deep subsurface shale carbon reservoir microbial communities from Ohio and West Virginia, USA.</title>
        <authorList>
            <person name="Wrighton K."/>
        </authorList>
    </citation>
    <scope>NUCLEOTIDE SEQUENCE [LARGE SCALE GENOMIC DNA]</scope>
    <source>
        <strain evidence="2 5">UTICA-S1B6</strain>
    </source>
</reference>
<reference evidence="3 4" key="2">
    <citation type="submission" date="2018-02" db="EMBL/GenBank/DDBJ databases">
        <title>Subsurface microbial communities from deep shales in Ohio and West Virginia, USA.</title>
        <authorList>
            <person name="Wrighton K."/>
        </authorList>
    </citation>
    <scope>NUCLEOTIDE SEQUENCE [LARGE SCALE GENOMIC DNA]</scope>
    <source>
        <strain evidence="3 4">UTICA-S1B9</strain>
    </source>
</reference>
<evidence type="ECO:0000313" key="3">
    <source>
        <dbReference type="EMBL" id="PPK55823.1"/>
    </source>
</evidence>
<evidence type="ECO:0000313" key="2">
    <source>
        <dbReference type="EMBL" id="PPK52946.1"/>
    </source>
</evidence>